<keyword evidence="3" id="KW-1185">Reference proteome</keyword>
<feature type="region of interest" description="Disordered" evidence="1">
    <location>
        <begin position="611"/>
        <end position="681"/>
    </location>
</feature>
<proteinExistence type="predicted"/>
<feature type="compositionally biased region" description="Acidic residues" evidence="1">
    <location>
        <begin position="168"/>
        <end position="181"/>
    </location>
</feature>
<keyword evidence="2" id="KW-0472">Membrane</keyword>
<dbReference type="Proteomes" id="UP000504618">
    <property type="component" value="Unplaced"/>
</dbReference>
<dbReference type="OrthoDB" id="8964374at2759"/>
<evidence type="ECO:0000256" key="1">
    <source>
        <dbReference type="SAM" id="MobiDB-lite"/>
    </source>
</evidence>
<feature type="region of interest" description="Disordered" evidence="1">
    <location>
        <begin position="409"/>
        <end position="429"/>
    </location>
</feature>
<evidence type="ECO:0000256" key="2">
    <source>
        <dbReference type="SAM" id="Phobius"/>
    </source>
</evidence>
<accession>A0A6J1PUZ4</accession>
<evidence type="ECO:0000313" key="4">
    <source>
        <dbReference type="RefSeq" id="XP_024873153.1"/>
    </source>
</evidence>
<feature type="transmembrane region" description="Helical" evidence="2">
    <location>
        <begin position="53"/>
        <end position="78"/>
    </location>
</feature>
<sequence length="704" mass="79832">MEKDQPDSLATVAVVSEKMPQTHSHYAPSEVYSTTEPPPAYMRPPMKSTAVQIARIAAITLITMSVVLGSFILAASWVQARASCTPESIAAMQAELKLQHQQNYGSYQPQGEFLKHLQPEALVQEPVESKDSLQSLAAPVKKEVEPDTKDMKTQEGENSSKSDNENGDRDDDDDDYDDDEFPPVHIKLPLQLDLDDIAGTLIQQARSRVSCVVERRRADEVMDGTGDNGLDNSTDPQRFQRLSGERVAILCESGSPNQEQQEQEMLTPIIVPLGTVQIPLQSQEPNPGYHQYQIHTQYQVPDMQQLPLSDPRGLNHIPPGVLPPELRNLPQLTMEMRPPRMGPQTPVMGPQSNPMGPQIEMRQIPIELRHFPMDPMRGMRPMVQEPRQEPQQVSMVYQQQAEQVPNTYNQEQGPAMMPPPPPQAEAQEQDPRIHQQIPPMMIPQTEQRPPAPPQITPEKPRSPFQGIPIEIRRIIQQVPLEIKNIIQHITGEARAIPVQVPEGARREELKPFPEGARPIPLGPFPLPVEVRNLIEHGNIEGRQRPDGGEDQQEAKAFPGPEDDSEETERNFPIPMEIRNIIHQVVEGRAFPFPRFALRPVKTLEIPVEAHAEVTDGQSSEQQQQPEHREQQEQHQAAHMMSIQQQQQQQQQQQEQQQQQQQQPMQEEESRPHYVQPRSVRSVPDEVFLHRREKRVRRCACDCAC</sequence>
<reference evidence="4" key="1">
    <citation type="submission" date="2025-08" db="UniProtKB">
        <authorList>
            <consortium name="RefSeq"/>
        </authorList>
    </citation>
    <scope>IDENTIFICATION</scope>
    <source>
        <tissue evidence="4">Whole body</tissue>
    </source>
</reference>
<dbReference type="RefSeq" id="XP_024873153.1">
    <property type="nucleotide sequence ID" value="XM_025017385.1"/>
</dbReference>
<dbReference type="AlphaFoldDB" id="A0A6J1PUZ4"/>
<keyword evidence="2" id="KW-0812">Transmembrane</keyword>
<evidence type="ECO:0000313" key="3">
    <source>
        <dbReference type="Proteomes" id="UP000504618"/>
    </source>
</evidence>
<feature type="region of interest" description="Disordered" evidence="1">
    <location>
        <begin position="126"/>
        <end position="183"/>
    </location>
</feature>
<feature type="region of interest" description="Disordered" evidence="1">
    <location>
        <begin position="445"/>
        <end position="464"/>
    </location>
</feature>
<keyword evidence="2" id="KW-1133">Transmembrane helix</keyword>
<gene>
    <name evidence="4" type="primary">LOC112455461</name>
</gene>
<feature type="compositionally biased region" description="Low complexity" evidence="1">
    <location>
        <begin position="643"/>
        <end position="664"/>
    </location>
</feature>
<feature type="compositionally biased region" description="Basic and acidic residues" evidence="1">
    <location>
        <begin position="140"/>
        <end position="167"/>
    </location>
</feature>
<name>A0A6J1PUZ4_9HYME</name>
<dbReference type="GeneID" id="112455461"/>
<protein>
    <submittedName>
        <fullName evidence="4">Bromodomain-containing protein 4</fullName>
    </submittedName>
</protein>
<organism evidence="3 4">
    <name type="scientific">Temnothorax curvispinosus</name>
    <dbReference type="NCBI Taxonomy" id="300111"/>
    <lineage>
        <taxon>Eukaryota</taxon>
        <taxon>Metazoa</taxon>
        <taxon>Ecdysozoa</taxon>
        <taxon>Arthropoda</taxon>
        <taxon>Hexapoda</taxon>
        <taxon>Insecta</taxon>
        <taxon>Pterygota</taxon>
        <taxon>Neoptera</taxon>
        <taxon>Endopterygota</taxon>
        <taxon>Hymenoptera</taxon>
        <taxon>Apocrita</taxon>
        <taxon>Aculeata</taxon>
        <taxon>Formicoidea</taxon>
        <taxon>Formicidae</taxon>
        <taxon>Myrmicinae</taxon>
        <taxon>Temnothorax</taxon>
    </lineage>
</organism>
<feature type="region of interest" description="Disordered" evidence="1">
    <location>
        <begin position="539"/>
        <end position="568"/>
    </location>
</feature>